<organism evidence="2 3">
    <name type="scientific">Portunus trituberculatus</name>
    <name type="common">Swimming crab</name>
    <name type="synonym">Neptunus trituberculatus</name>
    <dbReference type="NCBI Taxonomy" id="210409"/>
    <lineage>
        <taxon>Eukaryota</taxon>
        <taxon>Metazoa</taxon>
        <taxon>Ecdysozoa</taxon>
        <taxon>Arthropoda</taxon>
        <taxon>Crustacea</taxon>
        <taxon>Multicrustacea</taxon>
        <taxon>Malacostraca</taxon>
        <taxon>Eumalacostraca</taxon>
        <taxon>Eucarida</taxon>
        <taxon>Decapoda</taxon>
        <taxon>Pleocyemata</taxon>
        <taxon>Brachyura</taxon>
        <taxon>Eubrachyura</taxon>
        <taxon>Portunoidea</taxon>
        <taxon>Portunidae</taxon>
        <taxon>Portuninae</taxon>
        <taxon>Portunus</taxon>
    </lineage>
</organism>
<feature type="region of interest" description="Disordered" evidence="1">
    <location>
        <begin position="86"/>
        <end position="133"/>
    </location>
</feature>
<evidence type="ECO:0000313" key="2">
    <source>
        <dbReference type="EMBL" id="MPC74095.1"/>
    </source>
</evidence>
<dbReference type="AlphaFoldDB" id="A0A5B7HW57"/>
<protein>
    <submittedName>
        <fullName evidence="2">Uncharacterized protein</fullName>
    </submittedName>
</protein>
<name>A0A5B7HW57_PORTR</name>
<keyword evidence="3" id="KW-1185">Reference proteome</keyword>
<proteinExistence type="predicted"/>
<accession>A0A5B7HW57</accession>
<feature type="compositionally biased region" description="Basic and acidic residues" evidence="1">
    <location>
        <begin position="115"/>
        <end position="133"/>
    </location>
</feature>
<evidence type="ECO:0000256" key="1">
    <source>
        <dbReference type="SAM" id="MobiDB-lite"/>
    </source>
</evidence>
<sequence>MAEERGIHLMSVRRCVREAVSSALSGVQVKAASVEEVEGKKLMTGTAGWDLENTRVSRIGTGEYLATCLLPPCALATDWPPCRREEWTRVTGGPGGGERKRRYEGGSGGVKRGKERKEMMENEAANHEKEERE</sequence>
<evidence type="ECO:0000313" key="3">
    <source>
        <dbReference type="Proteomes" id="UP000324222"/>
    </source>
</evidence>
<dbReference type="Proteomes" id="UP000324222">
    <property type="component" value="Unassembled WGS sequence"/>
</dbReference>
<dbReference type="EMBL" id="VSRR010038229">
    <property type="protein sequence ID" value="MPC74095.1"/>
    <property type="molecule type" value="Genomic_DNA"/>
</dbReference>
<reference evidence="2 3" key="1">
    <citation type="submission" date="2019-05" db="EMBL/GenBank/DDBJ databases">
        <title>Another draft genome of Portunus trituberculatus and its Hox gene families provides insights of decapod evolution.</title>
        <authorList>
            <person name="Jeong J.-H."/>
            <person name="Song I."/>
            <person name="Kim S."/>
            <person name="Choi T."/>
            <person name="Kim D."/>
            <person name="Ryu S."/>
            <person name="Kim W."/>
        </authorList>
    </citation>
    <scope>NUCLEOTIDE SEQUENCE [LARGE SCALE GENOMIC DNA]</scope>
    <source>
        <tissue evidence="2">Muscle</tissue>
    </source>
</reference>
<comment type="caution">
    <text evidence="2">The sequence shown here is derived from an EMBL/GenBank/DDBJ whole genome shotgun (WGS) entry which is preliminary data.</text>
</comment>
<gene>
    <name evidence="2" type="ORF">E2C01_068441</name>
</gene>